<feature type="compositionally biased region" description="Polar residues" evidence="1">
    <location>
        <begin position="45"/>
        <end position="56"/>
    </location>
</feature>
<proteinExistence type="predicted"/>
<keyword evidence="4" id="KW-1185">Reference proteome</keyword>
<dbReference type="AlphaFoldDB" id="A0A923L020"/>
<feature type="signal peptide" evidence="2">
    <location>
        <begin position="1"/>
        <end position="23"/>
    </location>
</feature>
<comment type="caution">
    <text evidence="3">The sequence shown here is derived from an EMBL/GenBank/DDBJ whole genome shotgun (WGS) entry which is preliminary data.</text>
</comment>
<dbReference type="RefSeq" id="WP_186882532.1">
    <property type="nucleotide sequence ID" value="NZ_JACOGG010000027.1"/>
</dbReference>
<evidence type="ECO:0000256" key="1">
    <source>
        <dbReference type="SAM" id="MobiDB-lite"/>
    </source>
</evidence>
<gene>
    <name evidence="3" type="ORF">H8K47_16760</name>
</gene>
<name>A0A923L020_9BURK</name>
<feature type="chain" id="PRO_5038011634" description="Lipoprotein" evidence="2">
    <location>
        <begin position="24"/>
        <end position="71"/>
    </location>
</feature>
<accession>A0A923L020</accession>
<keyword evidence="2" id="KW-0732">Signal</keyword>
<organism evidence="3 4">
    <name type="scientific">Undibacterium rugosum</name>
    <dbReference type="NCBI Taxonomy" id="2762291"/>
    <lineage>
        <taxon>Bacteria</taxon>
        <taxon>Pseudomonadati</taxon>
        <taxon>Pseudomonadota</taxon>
        <taxon>Betaproteobacteria</taxon>
        <taxon>Burkholderiales</taxon>
        <taxon>Oxalobacteraceae</taxon>
        <taxon>Undibacterium</taxon>
    </lineage>
</organism>
<feature type="region of interest" description="Disordered" evidence="1">
    <location>
        <begin position="45"/>
        <end position="71"/>
    </location>
</feature>
<reference evidence="3" key="1">
    <citation type="submission" date="2020-08" db="EMBL/GenBank/DDBJ databases">
        <title>Novel species isolated from subtropical streams in China.</title>
        <authorList>
            <person name="Lu H."/>
        </authorList>
    </citation>
    <scope>NUCLEOTIDE SEQUENCE</scope>
    <source>
        <strain evidence="3">CY7W</strain>
    </source>
</reference>
<evidence type="ECO:0000313" key="4">
    <source>
        <dbReference type="Proteomes" id="UP000612361"/>
    </source>
</evidence>
<dbReference type="EMBL" id="JACOGG010000027">
    <property type="protein sequence ID" value="MBC3937010.1"/>
    <property type="molecule type" value="Genomic_DNA"/>
</dbReference>
<evidence type="ECO:0008006" key="5">
    <source>
        <dbReference type="Google" id="ProtNLM"/>
    </source>
</evidence>
<protein>
    <recommendedName>
        <fullName evidence="5">Lipoprotein</fullName>
    </recommendedName>
</protein>
<evidence type="ECO:0000313" key="3">
    <source>
        <dbReference type="EMBL" id="MBC3937010.1"/>
    </source>
</evidence>
<sequence>MKKLLGLLTICALSACSSLENQASNESKTIADEADYVTGSNIRQRNRQIQTLTPSQAEDLKRGSIVNGQKG</sequence>
<dbReference type="PROSITE" id="PS51257">
    <property type="entry name" value="PROKAR_LIPOPROTEIN"/>
    <property type="match status" value="1"/>
</dbReference>
<evidence type="ECO:0000256" key="2">
    <source>
        <dbReference type="SAM" id="SignalP"/>
    </source>
</evidence>
<dbReference type="Proteomes" id="UP000612361">
    <property type="component" value="Unassembled WGS sequence"/>
</dbReference>